<gene>
    <name evidence="2" type="ORF">AS156_03630</name>
</gene>
<keyword evidence="1" id="KW-0812">Transmembrane</keyword>
<proteinExistence type="predicted"/>
<feature type="transmembrane region" description="Helical" evidence="1">
    <location>
        <begin position="77"/>
        <end position="100"/>
    </location>
</feature>
<evidence type="ECO:0000313" key="2">
    <source>
        <dbReference type="EMBL" id="KWV57063.1"/>
    </source>
</evidence>
<reference evidence="2 3" key="1">
    <citation type="submission" date="2015-11" db="EMBL/GenBank/DDBJ databases">
        <title>Draft Genome Sequence of the Strain BR 10303 (Bradyrhizobium sp.) isolated from nodules of Centrolobium paraense.</title>
        <authorList>
            <person name="Zelli J.E."/>
            <person name="Simoes-Araujo J.L."/>
            <person name="Barauna A.C."/>
            <person name="Silva K."/>
        </authorList>
    </citation>
    <scope>NUCLEOTIDE SEQUENCE [LARGE SCALE GENOMIC DNA]</scope>
    <source>
        <strain evidence="2 3">BR 10303</strain>
    </source>
</reference>
<feature type="transmembrane region" description="Helical" evidence="1">
    <location>
        <begin position="257"/>
        <end position="275"/>
    </location>
</feature>
<evidence type="ECO:0000256" key="1">
    <source>
        <dbReference type="SAM" id="Phobius"/>
    </source>
</evidence>
<accession>A0A109JXU9</accession>
<feature type="transmembrane region" description="Helical" evidence="1">
    <location>
        <begin position="287"/>
        <end position="306"/>
    </location>
</feature>
<dbReference type="PANTHER" id="PTHR43044">
    <property type="match status" value="1"/>
</dbReference>
<dbReference type="EMBL" id="LNCU01000045">
    <property type="protein sequence ID" value="KWV57063.1"/>
    <property type="molecule type" value="Genomic_DNA"/>
</dbReference>
<keyword evidence="1" id="KW-1133">Transmembrane helix</keyword>
<protein>
    <submittedName>
        <fullName evidence="2">Uncharacterized protein</fullName>
    </submittedName>
</protein>
<dbReference type="Proteomes" id="UP000057737">
    <property type="component" value="Unassembled WGS sequence"/>
</dbReference>
<keyword evidence="1" id="KW-0472">Membrane</keyword>
<keyword evidence="3" id="KW-1185">Reference proteome</keyword>
<organism evidence="2 3">
    <name type="scientific">Bradyrhizobium macuxiense</name>
    <dbReference type="NCBI Taxonomy" id="1755647"/>
    <lineage>
        <taxon>Bacteria</taxon>
        <taxon>Pseudomonadati</taxon>
        <taxon>Pseudomonadota</taxon>
        <taxon>Alphaproteobacteria</taxon>
        <taxon>Hyphomicrobiales</taxon>
        <taxon>Nitrobacteraceae</taxon>
        <taxon>Bradyrhizobium</taxon>
    </lineage>
</organism>
<sequence>MTARGQSVAALAGGVAALLGVVGCAIVDPAAAGTGWLVGFVFWAQILVGSLSLMMIHRLTSGGWGEIIAPVTEPSAAAIPLLLLLAVPIFVAIPALYPWAQRPLTVKPDVLSLYLNRPAFVVRSLVALAGWSALAFFLPRAAGGRGQLLAALGLAFHAVIISSVSIDWYLSIEAPFTSSSFGASVAITSLVAALAWATMWMPAPDDEPAIGDVGALLLATILGITYIDFMAVLVIWYGDLPREEAWFVARSHLPWTALAGAAFALGSLIPTLVLLQSRVRNQRRPLRVVGIITLVGIAANDAYLIAPARGVAALPSALLAVIGMGLIIISVTSFLARSGAPRLFAWGPSDVR</sequence>
<feature type="transmembrane region" description="Helical" evidence="1">
    <location>
        <begin position="181"/>
        <end position="201"/>
    </location>
</feature>
<feature type="transmembrane region" description="Helical" evidence="1">
    <location>
        <begin position="34"/>
        <end position="56"/>
    </location>
</feature>
<comment type="caution">
    <text evidence="2">The sequence shown here is derived from an EMBL/GenBank/DDBJ whole genome shotgun (WGS) entry which is preliminary data.</text>
</comment>
<name>A0A109JXU9_9BRAD</name>
<dbReference type="PROSITE" id="PS51257">
    <property type="entry name" value="PROKAR_LIPOPROTEIN"/>
    <property type="match status" value="1"/>
</dbReference>
<feature type="transmembrane region" description="Helical" evidence="1">
    <location>
        <begin position="150"/>
        <end position="169"/>
    </location>
</feature>
<dbReference type="AlphaFoldDB" id="A0A109JXU9"/>
<feature type="transmembrane region" description="Helical" evidence="1">
    <location>
        <begin position="312"/>
        <end position="336"/>
    </location>
</feature>
<feature type="transmembrane region" description="Helical" evidence="1">
    <location>
        <begin position="120"/>
        <end position="138"/>
    </location>
</feature>
<feature type="transmembrane region" description="Helical" evidence="1">
    <location>
        <begin position="213"/>
        <end position="237"/>
    </location>
</feature>
<evidence type="ECO:0000313" key="3">
    <source>
        <dbReference type="Proteomes" id="UP000057737"/>
    </source>
</evidence>
<dbReference type="PANTHER" id="PTHR43044:SF1">
    <property type="entry name" value="QUINOL:CYTOCHROME C OXIDOREDUCTASE QUINONE-BINDING SUBUNIT 2"/>
    <property type="match status" value="1"/>
</dbReference>